<feature type="domain" description="RRM" evidence="10">
    <location>
        <begin position="196"/>
        <end position="273"/>
    </location>
</feature>
<name>A0A9W2YBR9_BIOGL</name>
<dbReference type="SMART" id="SM00361">
    <property type="entry name" value="RRM_1"/>
    <property type="match status" value="4"/>
</dbReference>
<protein>
    <submittedName>
        <fullName evidence="13">Uncharacterized protein LOC106056709 isoform X1</fullName>
    </submittedName>
</protein>
<dbReference type="InterPro" id="IPR036053">
    <property type="entry name" value="PABP-dom"/>
</dbReference>
<sequence length="1172" mass="132178">MASVYVGGLPSDVTEQDLYQKFSQLGTVLNVKVCSESECPNSQCYGYVFYQDPDNAEKAVEMLQNDVIHDQPIRVLLADDQGPQHTENNPSHGHILEGNVFVKNLDRSVDSGILYKTFSSYGKILSCKVPHRKKGSKCHGFVQFESKVAANSAINDMNGSMFYGKKLYVGHFLNRDQREPPTESLPVTGNTSSSLRTVYIKNLGPYVDSVFLKITCSPYGDISNVKIIRDTDGTSKGFAFVTFKKVEDAVKAIEMLNGKEIDGRVLFAGPAIKKSGRKNQQQAQPKPQKQRSFTSDNSGNVSEHVNMFEFTPTGIQHRNLHSDILFHSDRANSIMPAMPDQRQFKPQQFCPNALPTTLDSLLGVQLPNLVACYQAFSEANSELMLPQISQPNVFVCPALVMESVNTLGETSACADENHETLLAQIEHQEQSNLNPQLSLEQNIQIPTDQQQLHIGHILHPNDPQLSQDNPLQEIQTSLDSRQEIHQLTSADASSALTATQGVNLYVKHLDDDVDDAVLKGMFSKFGEVISAKVMMEGEKSRGFGFVCFARAEDAARATRDMRRKVDDVNRKPLYVAPAQRKEERQAFFREKLKSRQNEFHQFDVETVQKCLNIIDKPKELSAPTLTMGNTISVKFPVADNSKSALTKDLTEPKLPNCFWASQSSENEPKVCPCYHSNKFHGVFRSPPKRSNFYNFECFNVENLRTPLIKPTRLSNLTEERNFQDPEPWSPVRLGRQNDYEPTSLLSGIDAILSPKLQKKRPLEMLDVPNTSSSFWTFNQSESVRLHETQDGLKVLGPIGCKPQTFHDNISRNNGDKLRSNHNPVFRARSYSKLAPVSSDTNKIFNASSQNETKSYLLDNVFYFSRTSDNDQEDFVVKKVIPDSEPLNSFPSDPKYRPLRGINAKPIHELSSKIISAEKYSSVISENNLFKLSDQETSIKRSRLLSEVLPEPVRSLRFRASSFTEDIHVRRVSVHLNERRDTAYDSEDEEYWRTRKRVPSPLIENEAESSPEDIQPTGKSFNFECDEESHVDLGVMSDLNVEQQKRALQQPLQAKLTNVLAKILSAPDNIDMWHQDITLTIQELHRKNWHVNSLTDKILNMALEMDVGEILNLLQSKEHLVYLVSEGLKQIENCDDSNSCQPQEDAPLCLGESQLEIQPSGDLHGSKTSRQET</sequence>
<dbReference type="Pfam" id="PF00076">
    <property type="entry name" value="RRM_1"/>
    <property type="match status" value="4"/>
</dbReference>
<proteinExistence type="inferred from homology"/>
<dbReference type="PROSITE" id="PS50102">
    <property type="entry name" value="RRM"/>
    <property type="match status" value="4"/>
</dbReference>
<dbReference type="Gene3D" id="3.30.70.330">
    <property type="match status" value="4"/>
</dbReference>
<dbReference type="GO" id="GO:0005737">
    <property type="term" value="C:cytoplasm"/>
    <property type="evidence" value="ECO:0007669"/>
    <property type="project" value="UniProtKB-SubCell"/>
</dbReference>
<keyword evidence="4" id="KW-0963">Cytoplasm</keyword>
<dbReference type="Proteomes" id="UP001165740">
    <property type="component" value="Chromosome 11"/>
</dbReference>
<feature type="domain" description="RRM" evidence="10">
    <location>
        <begin position="98"/>
        <end position="174"/>
    </location>
</feature>
<gene>
    <name evidence="13" type="primary">LOC106056709</name>
</gene>
<comment type="similarity">
    <text evidence="3">Belongs to the polyadenylate-binding protein type-1 family.</text>
</comment>
<evidence type="ECO:0000256" key="9">
    <source>
        <dbReference type="SAM" id="MobiDB-lite"/>
    </source>
</evidence>
<dbReference type="PANTHER" id="PTHR24012">
    <property type="entry name" value="RNA BINDING PROTEIN"/>
    <property type="match status" value="1"/>
</dbReference>
<evidence type="ECO:0000256" key="1">
    <source>
        <dbReference type="ARBA" id="ARBA00004123"/>
    </source>
</evidence>
<keyword evidence="12" id="KW-1185">Reference proteome</keyword>
<dbReference type="InterPro" id="IPR012677">
    <property type="entry name" value="Nucleotide-bd_a/b_plait_sf"/>
</dbReference>
<feature type="domain" description="RRM" evidence="10">
    <location>
        <begin position="502"/>
        <end position="580"/>
    </location>
</feature>
<keyword evidence="7" id="KW-0539">Nucleus</keyword>
<dbReference type="InterPro" id="IPR000504">
    <property type="entry name" value="RRM_dom"/>
</dbReference>
<feature type="domain" description="PABC" evidence="11">
    <location>
        <begin position="1027"/>
        <end position="1135"/>
    </location>
</feature>
<dbReference type="SUPFAM" id="SSF54928">
    <property type="entry name" value="RNA-binding domain, RBD"/>
    <property type="match status" value="3"/>
</dbReference>
<evidence type="ECO:0000256" key="6">
    <source>
        <dbReference type="ARBA" id="ARBA00022884"/>
    </source>
</evidence>
<evidence type="ECO:0000313" key="12">
    <source>
        <dbReference type="Proteomes" id="UP001165740"/>
    </source>
</evidence>
<dbReference type="InterPro" id="IPR003954">
    <property type="entry name" value="RRM_euk-type"/>
</dbReference>
<keyword evidence="5" id="KW-0677">Repeat</keyword>
<dbReference type="InterPro" id="IPR035979">
    <property type="entry name" value="RBD_domain_sf"/>
</dbReference>
<feature type="domain" description="RRM" evidence="10">
    <location>
        <begin position="2"/>
        <end position="80"/>
    </location>
</feature>
<dbReference type="SUPFAM" id="SSF63570">
    <property type="entry name" value="PABC (PABP) domain"/>
    <property type="match status" value="1"/>
</dbReference>
<accession>A0A9W2YBR9</accession>
<evidence type="ECO:0000256" key="7">
    <source>
        <dbReference type="ARBA" id="ARBA00023242"/>
    </source>
</evidence>
<dbReference type="GeneID" id="106056709"/>
<evidence type="ECO:0000256" key="2">
    <source>
        <dbReference type="ARBA" id="ARBA00004496"/>
    </source>
</evidence>
<dbReference type="RefSeq" id="XP_055860172.1">
    <property type="nucleotide sequence ID" value="XM_056004197.1"/>
</dbReference>
<evidence type="ECO:0000256" key="8">
    <source>
        <dbReference type="PROSITE-ProRule" id="PRU00176"/>
    </source>
</evidence>
<keyword evidence="6 8" id="KW-0694">RNA-binding</keyword>
<dbReference type="GO" id="GO:0005634">
    <property type="term" value="C:nucleus"/>
    <property type="evidence" value="ECO:0007669"/>
    <property type="project" value="UniProtKB-SubCell"/>
</dbReference>
<feature type="region of interest" description="Disordered" evidence="9">
    <location>
        <begin position="273"/>
        <end position="298"/>
    </location>
</feature>
<dbReference type="AlphaFoldDB" id="A0A9W2YBR9"/>
<evidence type="ECO:0000259" key="10">
    <source>
        <dbReference type="PROSITE" id="PS50102"/>
    </source>
</evidence>
<dbReference type="PROSITE" id="PS51309">
    <property type="entry name" value="PABC"/>
    <property type="match status" value="1"/>
</dbReference>
<dbReference type="FunFam" id="3.30.70.330:FF:000651">
    <property type="entry name" value="Poly(A) binding protein cytoplasmic 1 like"/>
    <property type="match status" value="1"/>
</dbReference>
<evidence type="ECO:0000256" key="3">
    <source>
        <dbReference type="ARBA" id="ARBA00008557"/>
    </source>
</evidence>
<dbReference type="InterPro" id="IPR002004">
    <property type="entry name" value="PABP_HYD_C"/>
</dbReference>
<dbReference type="OrthoDB" id="6067113at2759"/>
<dbReference type="SMART" id="SM00360">
    <property type="entry name" value="RRM"/>
    <property type="match status" value="4"/>
</dbReference>
<dbReference type="GO" id="GO:0003723">
    <property type="term" value="F:RNA binding"/>
    <property type="evidence" value="ECO:0007669"/>
    <property type="project" value="UniProtKB-UniRule"/>
</dbReference>
<evidence type="ECO:0000313" key="13">
    <source>
        <dbReference type="RefSeq" id="XP_055860172.1"/>
    </source>
</evidence>
<evidence type="ECO:0000256" key="5">
    <source>
        <dbReference type="ARBA" id="ARBA00022737"/>
    </source>
</evidence>
<comment type="subcellular location">
    <subcellularLocation>
        <location evidence="2">Cytoplasm</location>
    </subcellularLocation>
    <subcellularLocation>
        <location evidence="1">Nucleus</location>
    </subcellularLocation>
</comment>
<organism evidence="12 13">
    <name type="scientific">Biomphalaria glabrata</name>
    <name type="common">Bloodfluke planorb</name>
    <name type="synonym">Freshwater snail</name>
    <dbReference type="NCBI Taxonomy" id="6526"/>
    <lineage>
        <taxon>Eukaryota</taxon>
        <taxon>Metazoa</taxon>
        <taxon>Spiralia</taxon>
        <taxon>Lophotrochozoa</taxon>
        <taxon>Mollusca</taxon>
        <taxon>Gastropoda</taxon>
        <taxon>Heterobranchia</taxon>
        <taxon>Euthyneura</taxon>
        <taxon>Panpulmonata</taxon>
        <taxon>Hygrophila</taxon>
        <taxon>Lymnaeoidea</taxon>
        <taxon>Planorbidae</taxon>
        <taxon>Biomphalaria</taxon>
    </lineage>
</organism>
<evidence type="ECO:0000259" key="11">
    <source>
        <dbReference type="PROSITE" id="PS51309"/>
    </source>
</evidence>
<evidence type="ECO:0000256" key="4">
    <source>
        <dbReference type="ARBA" id="ARBA00022490"/>
    </source>
</evidence>
<reference evidence="13" key="1">
    <citation type="submission" date="2025-08" db="UniProtKB">
        <authorList>
            <consortium name="RefSeq"/>
        </authorList>
    </citation>
    <scope>IDENTIFICATION</scope>
</reference>